<evidence type="ECO:0000313" key="8">
    <source>
        <dbReference type="Proteomes" id="UP000634139"/>
    </source>
</evidence>
<dbReference type="InterPro" id="IPR051929">
    <property type="entry name" value="VirAsm_ModProt"/>
</dbReference>
<dbReference type="AlphaFoldDB" id="A0A918VFI0"/>
<dbReference type="CDD" id="cd08070">
    <property type="entry name" value="MPN_like"/>
    <property type="match status" value="1"/>
</dbReference>
<protein>
    <recommendedName>
        <fullName evidence="6">MPN domain-containing protein</fullName>
    </recommendedName>
</protein>
<evidence type="ECO:0000259" key="6">
    <source>
        <dbReference type="PROSITE" id="PS50249"/>
    </source>
</evidence>
<sequence length="132" mass="13838">MAITVTSGVLATLREEATRAHPQECCGLLLGREDGAILAAVPAANVHPRPERHFEIDPAALIATHRAARAGGLAVLGYYHSHPTGRAEPSATDRAAASGDGRVWAIVAAGEVRFWRDAQSGFEPLPLRVAAG</sequence>
<comment type="caution">
    <text evidence="7">The sequence shown here is derived from an EMBL/GenBank/DDBJ whole genome shotgun (WGS) entry which is preliminary data.</text>
</comment>
<evidence type="ECO:0000256" key="3">
    <source>
        <dbReference type="ARBA" id="ARBA00022801"/>
    </source>
</evidence>
<reference evidence="7" key="2">
    <citation type="submission" date="2020-09" db="EMBL/GenBank/DDBJ databases">
        <authorList>
            <person name="Sun Q."/>
            <person name="Kim S."/>
        </authorList>
    </citation>
    <scope>NUCLEOTIDE SEQUENCE</scope>
    <source>
        <strain evidence="7">KCTC 32422</strain>
    </source>
</reference>
<evidence type="ECO:0000256" key="4">
    <source>
        <dbReference type="ARBA" id="ARBA00022833"/>
    </source>
</evidence>
<keyword evidence="3" id="KW-0378">Hydrolase</keyword>
<evidence type="ECO:0000256" key="2">
    <source>
        <dbReference type="ARBA" id="ARBA00022723"/>
    </source>
</evidence>
<keyword evidence="5" id="KW-0482">Metalloprotease</keyword>
<keyword evidence="8" id="KW-1185">Reference proteome</keyword>
<dbReference type="SUPFAM" id="SSF102712">
    <property type="entry name" value="JAB1/MPN domain"/>
    <property type="match status" value="1"/>
</dbReference>
<dbReference type="PANTHER" id="PTHR34858:SF1">
    <property type="entry name" value="CYSO-CYSTEINE PEPTIDASE"/>
    <property type="match status" value="1"/>
</dbReference>
<gene>
    <name evidence="7" type="ORF">GCM10011617_10520</name>
</gene>
<organism evidence="7 8">
    <name type="scientific">Novosphingobium arvoryzae</name>
    <dbReference type="NCBI Taxonomy" id="1256514"/>
    <lineage>
        <taxon>Bacteria</taxon>
        <taxon>Pseudomonadati</taxon>
        <taxon>Pseudomonadota</taxon>
        <taxon>Alphaproteobacteria</taxon>
        <taxon>Sphingomonadales</taxon>
        <taxon>Sphingomonadaceae</taxon>
        <taxon>Novosphingobium</taxon>
    </lineage>
</organism>
<keyword evidence="1" id="KW-0645">Protease</keyword>
<dbReference type="GO" id="GO:0008270">
    <property type="term" value="F:zinc ion binding"/>
    <property type="evidence" value="ECO:0007669"/>
    <property type="project" value="TreeGrafter"/>
</dbReference>
<dbReference type="EMBL" id="BMZD01000002">
    <property type="protein sequence ID" value="GGZ92769.1"/>
    <property type="molecule type" value="Genomic_DNA"/>
</dbReference>
<name>A0A918VFI0_9SPHN</name>
<evidence type="ECO:0000256" key="1">
    <source>
        <dbReference type="ARBA" id="ARBA00022670"/>
    </source>
</evidence>
<evidence type="ECO:0000313" key="7">
    <source>
        <dbReference type="EMBL" id="GGZ92769.1"/>
    </source>
</evidence>
<dbReference type="PANTHER" id="PTHR34858">
    <property type="entry name" value="CYSO-CYSTEINE PEPTIDASE"/>
    <property type="match status" value="1"/>
</dbReference>
<dbReference type="PROSITE" id="PS50249">
    <property type="entry name" value="MPN"/>
    <property type="match status" value="1"/>
</dbReference>
<reference evidence="7" key="1">
    <citation type="journal article" date="2014" name="Int. J. Syst. Evol. Microbiol.">
        <title>Complete genome sequence of Corynebacterium casei LMG S-19264T (=DSM 44701T), isolated from a smear-ripened cheese.</title>
        <authorList>
            <consortium name="US DOE Joint Genome Institute (JGI-PGF)"/>
            <person name="Walter F."/>
            <person name="Albersmeier A."/>
            <person name="Kalinowski J."/>
            <person name="Ruckert C."/>
        </authorList>
    </citation>
    <scope>NUCLEOTIDE SEQUENCE</scope>
    <source>
        <strain evidence="7">KCTC 32422</strain>
    </source>
</reference>
<proteinExistence type="predicted"/>
<dbReference type="GO" id="GO:0008235">
    <property type="term" value="F:metalloexopeptidase activity"/>
    <property type="evidence" value="ECO:0007669"/>
    <property type="project" value="TreeGrafter"/>
</dbReference>
<dbReference type="Proteomes" id="UP000634139">
    <property type="component" value="Unassembled WGS sequence"/>
</dbReference>
<dbReference type="Gene3D" id="3.40.140.10">
    <property type="entry name" value="Cytidine Deaminase, domain 2"/>
    <property type="match status" value="1"/>
</dbReference>
<dbReference type="InterPro" id="IPR037518">
    <property type="entry name" value="MPN"/>
</dbReference>
<keyword evidence="4" id="KW-0862">Zinc</keyword>
<feature type="domain" description="MPN" evidence="6">
    <location>
        <begin position="3"/>
        <end position="132"/>
    </location>
</feature>
<evidence type="ECO:0000256" key="5">
    <source>
        <dbReference type="ARBA" id="ARBA00023049"/>
    </source>
</evidence>
<keyword evidence="2" id="KW-0479">Metal-binding</keyword>
<dbReference type="InterPro" id="IPR028090">
    <property type="entry name" value="JAB_dom_prok"/>
</dbReference>
<accession>A0A918VFI0</accession>
<dbReference type="GO" id="GO:0006508">
    <property type="term" value="P:proteolysis"/>
    <property type="evidence" value="ECO:0007669"/>
    <property type="project" value="UniProtKB-KW"/>
</dbReference>
<dbReference type="Pfam" id="PF14464">
    <property type="entry name" value="Prok-JAB"/>
    <property type="match status" value="1"/>
</dbReference>